<dbReference type="OrthoDB" id="9781342at2"/>
<feature type="binding site" evidence="10">
    <location>
        <position position="425"/>
    </location>
    <ligand>
        <name>L-glutamate</name>
        <dbReference type="ChEBI" id="CHEBI:29985"/>
    </ligand>
</feature>
<dbReference type="GO" id="GO:0103068">
    <property type="term" value="F:leukotriene C4 gamma-glutamyl transferase activity"/>
    <property type="evidence" value="ECO:0007669"/>
    <property type="project" value="UniProtKB-EC"/>
</dbReference>
<evidence type="ECO:0000256" key="2">
    <source>
        <dbReference type="ARBA" id="ARBA00001089"/>
    </source>
</evidence>
<feature type="binding site" evidence="10">
    <location>
        <position position="476"/>
    </location>
    <ligand>
        <name>L-glutamate</name>
        <dbReference type="ChEBI" id="CHEBI:29985"/>
    </ligand>
</feature>
<evidence type="ECO:0000256" key="10">
    <source>
        <dbReference type="PIRSR" id="PIRSR600101-2"/>
    </source>
</evidence>
<comment type="pathway">
    <text evidence="11">Sulfur metabolism; glutathione metabolism.</text>
</comment>
<evidence type="ECO:0000256" key="3">
    <source>
        <dbReference type="ARBA" id="ARBA00009381"/>
    </source>
</evidence>
<dbReference type="InterPro" id="IPR055262">
    <property type="entry name" value="GGT_CS"/>
</dbReference>
<feature type="binding site" evidence="10">
    <location>
        <begin position="401"/>
        <end position="403"/>
    </location>
    <ligand>
        <name>L-glutamate</name>
        <dbReference type="ChEBI" id="CHEBI:29985"/>
    </ligand>
</feature>
<dbReference type="GO" id="GO:0036374">
    <property type="term" value="F:glutathione hydrolase activity"/>
    <property type="evidence" value="ECO:0007669"/>
    <property type="project" value="UniProtKB-UniRule"/>
</dbReference>
<dbReference type="PANTHER" id="PTHR43199:SF1">
    <property type="entry name" value="GLUTATHIONE HYDROLASE PROENZYME"/>
    <property type="match status" value="1"/>
</dbReference>
<dbReference type="AlphaFoldDB" id="A0A172U0V5"/>
<dbReference type="InterPro" id="IPR000101">
    <property type="entry name" value="GGT_peptidase"/>
</dbReference>
<comment type="subunit">
    <text evidence="11">This enzyme consists of two polypeptide chains, which are synthesized in precursor form from a single polypeptide.</text>
</comment>
<feature type="binding site" evidence="10">
    <location>
        <begin position="454"/>
        <end position="455"/>
    </location>
    <ligand>
        <name>L-glutamate</name>
        <dbReference type="ChEBI" id="CHEBI:29985"/>
    </ligand>
</feature>
<comment type="similarity">
    <text evidence="3 11">Belongs to the gamma-glutamyltransferase family.</text>
</comment>
<reference evidence="13" key="1">
    <citation type="submission" date="2015-01" db="EMBL/GenBank/DDBJ databases">
        <title>Flavisolibacter sp./LCS9/ whole genome sequencing.</title>
        <authorList>
            <person name="Kim M.K."/>
            <person name="Srinivasan S."/>
            <person name="Lee J.-J."/>
        </authorList>
    </citation>
    <scope>NUCLEOTIDE SEQUENCE [LARGE SCALE GENOMIC DNA]</scope>
    <source>
        <strain evidence="13">LCS9</strain>
    </source>
</reference>
<protein>
    <recommendedName>
        <fullName evidence="11">Glutathione hydrolase proenzyme</fullName>
        <ecNumber evidence="11">2.3.2.2</ecNumber>
        <ecNumber evidence="11">3.4.19.13</ecNumber>
    </recommendedName>
    <component>
        <recommendedName>
            <fullName evidence="11">Glutathione hydrolase large chain</fullName>
        </recommendedName>
    </component>
    <component>
        <recommendedName>
            <fullName evidence="11">Glutathione hydrolase small chain</fullName>
        </recommendedName>
    </component>
</protein>
<dbReference type="InterPro" id="IPR043137">
    <property type="entry name" value="GGT_ssub_C"/>
</dbReference>
<accession>A0A172U0V5</accession>
<keyword evidence="6 11" id="KW-0865">Zymogen</keyword>
<dbReference type="InterPro" id="IPR051792">
    <property type="entry name" value="GGT_bact"/>
</dbReference>
<evidence type="ECO:0000256" key="5">
    <source>
        <dbReference type="ARBA" id="ARBA00022801"/>
    </source>
</evidence>
<feature type="active site" description="Nucleophile" evidence="9">
    <location>
        <position position="383"/>
    </location>
</feature>
<dbReference type="NCBIfam" id="TIGR00066">
    <property type="entry name" value="g_glut_trans"/>
    <property type="match status" value="1"/>
</dbReference>
<dbReference type="PATRIC" id="fig|1492898.3.peg.4943"/>
<dbReference type="Proteomes" id="UP000077177">
    <property type="component" value="Chromosome"/>
</dbReference>
<keyword evidence="13" id="KW-1185">Reference proteome</keyword>
<dbReference type="GO" id="GO:0006751">
    <property type="term" value="P:glutathione catabolic process"/>
    <property type="evidence" value="ECO:0007669"/>
    <property type="project" value="UniProtKB-UniRule"/>
</dbReference>
<evidence type="ECO:0000256" key="7">
    <source>
        <dbReference type="ARBA" id="ARBA00023315"/>
    </source>
</evidence>
<dbReference type="Gene3D" id="1.10.246.130">
    <property type="match status" value="1"/>
</dbReference>
<dbReference type="STRING" id="1492898.SY85_22790"/>
<dbReference type="InterPro" id="IPR029055">
    <property type="entry name" value="Ntn_hydrolases_N"/>
</dbReference>
<keyword evidence="4 11" id="KW-0808">Transferase</keyword>
<evidence type="ECO:0000256" key="11">
    <source>
        <dbReference type="RuleBase" id="RU368036"/>
    </source>
</evidence>
<dbReference type="PROSITE" id="PS51257">
    <property type="entry name" value="PROKAR_LIPOPROTEIN"/>
    <property type="match status" value="1"/>
</dbReference>
<evidence type="ECO:0000256" key="1">
    <source>
        <dbReference type="ARBA" id="ARBA00001049"/>
    </source>
</evidence>
<dbReference type="UniPathway" id="UPA00204"/>
<evidence type="ECO:0000313" key="12">
    <source>
        <dbReference type="EMBL" id="ANE52886.1"/>
    </source>
</evidence>
<dbReference type="SUPFAM" id="SSF56235">
    <property type="entry name" value="N-terminal nucleophile aminohydrolases (Ntn hydrolases)"/>
    <property type="match status" value="1"/>
</dbReference>
<evidence type="ECO:0000256" key="9">
    <source>
        <dbReference type="PIRSR" id="PIRSR600101-1"/>
    </source>
</evidence>
<keyword evidence="11" id="KW-0317">Glutathione biosynthesis</keyword>
<comment type="catalytic activity">
    <reaction evidence="2 11">
        <text>glutathione + H2O = L-cysteinylglycine + L-glutamate</text>
        <dbReference type="Rhea" id="RHEA:28807"/>
        <dbReference type="ChEBI" id="CHEBI:15377"/>
        <dbReference type="ChEBI" id="CHEBI:29985"/>
        <dbReference type="ChEBI" id="CHEBI:57925"/>
        <dbReference type="ChEBI" id="CHEBI:61694"/>
        <dbReference type="EC" id="3.4.19.13"/>
    </reaction>
</comment>
<comment type="catalytic activity">
    <reaction evidence="1 11">
        <text>an S-substituted glutathione + H2O = an S-substituted L-cysteinylglycine + L-glutamate</text>
        <dbReference type="Rhea" id="RHEA:59468"/>
        <dbReference type="ChEBI" id="CHEBI:15377"/>
        <dbReference type="ChEBI" id="CHEBI:29985"/>
        <dbReference type="ChEBI" id="CHEBI:90779"/>
        <dbReference type="ChEBI" id="CHEBI:143103"/>
        <dbReference type="EC" id="3.4.19.13"/>
    </reaction>
</comment>
<comment type="PTM">
    <text evidence="11">Cleaved by autocatalysis into a large and a small subunit.</text>
</comment>
<gene>
    <name evidence="12" type="ORF">SY85_22790</name>
</gene>
<dbReference type="GO" id="GO:0006750">
    <property type="term" value="P:glutathione biosynthetic process"/>
    <property type="evidence" value="ECO:0007669"/>
    <property type="project" value="UniProtKB-KW"/>
</dbReference>
<evidence type="ECO:0000313" key="13">
    <source>
        <dbReference type="Proteomes" id="UP000077177"/>
    </source>
</evidence>
<reference evidence="12 13" key="2">
    <citation type="journal article" date="2016" name="Int. J. Syst. Evol. Microbiol.">
        <title>Flavisolibacter tropicus sp. nov., isolated from tropical soil.</title>
        <authorList>
            <person name="Lee J.J."/>
            <person name="Kang M.S."/>
            <person name="Kim G.S."/>
            <person name="Lee C.S."/>
            <person name="Lim S."/>
            <person name="Lee J."/>
            <person name="Roh S.H."/>
            <person name="Kang H."/>
            <person name="Ha J.M."/>
            <person name="Bae S."/>
            <person name="Jung H.Y."/>
            <person name="Kim M.K."/>
        </authorList>
    </citation>
    <scope>NUCLEOTIDE SEQUENCE [LARGE SCALE GENOMIC DNA]</scope>
    <source>
        <strain evidence="12 13">LCS9</strain>
    </source>
</reference>
<evidence type="ECO:0000256" key="6">
    <source>
        <dbReference type="ARBA" id="ARBA00023145"/>
    </source>
</evidence>
<feature type="binding site" evidence="10">
    <location>
        <position position="109"/>
    </location>
    <ligand>
        <name>L-glutamate</name>
        <dbReference type="ChEBI" id="CHEBI:29985"/>
    </ligand>
</feature>
<dbReference type="EC" id="3.4.19.13" evidence="11"/>
<dbReference type="EC" id="2.3.2.2" evidence="11"/>
<dbReference type="Pfam" id="PF01019">
    <property type="entry name" value="G_glu_transpept"/>
    <property type="match status" value="1"/>
</dbReference>
<name>A0A172U0V5_9BACT</name>
<evidence type="ECO:0000256" key="4">
    <source>
        <dbReference type="ARBA" id="ARBA00022679"/>
    </source>
</evidence>
<dbReference type="PROSITE" id="PS00462">
    <property type="entry name" value="G_GLU_TRANSPEPTIDASE"/>
    <property type="match status" value="1"/>
</dbReference>
<dbReference type="Gene3D" id="3.60.20.40">
    <property type="match status" value="1"/>
</dbReference>
<dbReference type="EMBL" id="CP011390">
    <property type="protein sequence ID" value="ANE52886.1"/>
    <property type="molecule type" value="Genomic_DNA"/>
</dbReference>
<dbReference type="InterPro" id="IPR043138">
    <property type="entry name" value="GGT_lsub"/>
</dbReference>
<evidence type="ECO:0000256" key="8">
    <source>
        <dbReference type="ARBA" id="ARBA00047417"/>
    </source>
</evidence>
<keyword evidence="5 11" id="KW-0378">Hydrolase</keyword>
<dbReference type="KEGG" id="fla:SY85_22790"/>
<keyword evidence="7 11" id="KW-0012">Acyltransferase</keyword>
<sequence length="571" mass="61633">MRVASIIFLTGSIITACTSPKKSSLGHVNPYQYTINKKVEAEKGAVASAHPLASKVGIMIMKQGGNAIDAAIATQLALAVVYPAAGNIGGGGFLVARLADGSTVSLDYREMAPASAHRDMYLDPQGNVIPNKSVKGHLSSGVPGTIAGLVESLKYAKLPLKKLIQPAIDLAEKGFVISEREARSLNSLQEELRKYNTTTTAFQKTAPWVTGDTLIQKDLANTLKRIRDNGAAGFYEGETARLIVDEMKRGGGIIDYADLKNYKAKWRTPHQFNYKGYTIVSMPMPSSGGVLINQMLKMLEEKPLASYGFLSPQAVQLMTEVERRAYADRARFMGDADYFKVPVSTLVSESYLKNRMQDYMPDKAGSSEAVQPGEIPAKESEETTHLSVIDAEGNAVSITTTLNDSYGSKTVVGGAGFLLNDEMDDFSVKPGVPNMYGAVGGEANAIAPGKRMLSSMTPTLVLKDGKPFLVVGTPGGTTIPTSVFQTIVNVIDFGLSTEDAVNKPKFHHQWLPDQIEIEKGFPYPVREALQKMGYKLNERGAIGRTEVIKVRNDGKFEAVADSRGDDAAEGF</sequence>
<dbReference type="PANTHER" id="PTHR43199">
    <property type="entry name" value="GLUTATHIONE HYDROLASE"/>
    <property type="match status" value="1"/>
</dbReference>
<comment type="catalytic activity">
    <reaction evidence="8 11">
        <text>an N-terminal (5-L-glutamyl)-[peptide] + an alpha-amino acid = 5-L-glutamyl amino acid + an N-terminal L-alpha-aminoacyl-[peptide]</text>
        <dbReference type="Rhea" id="RHEA:23904"/>
        <dbReference type="Rhea" id="RHEA-COMP:9780"/>
        <dbReference type="Rhea" id="RHEA-COMP:9795"/>
        <dbReference type="ChEBI" id="CHEBI:77644"/>
        <dbReference type="ChEBI" id="CHEBI:78597"/>
        <dbReference type="ChEBI" id="CHEBI:78599"/>
        <dbReference type="ChEBI" id="CHEBI:78608"/>
        <dbReference type="EC" id="2.3.2.2"/>
    </reaction>
</comment>
<organism evidence="12 13">
    <name type="scientific">Flavisolibacter tropicus</name>
    <dbReference type="NCBI Taxonomy" id="1492898"/>
    <lineage>
        <taxon>Bacteria</taxon>
        <taxon>Pseudomonadati</taxon>
        <taxon>Bacteroidota</taxon>
        <taxon>Chitinophagia</taxon>
        <taxon>Chitinophagales</taxon>
        <taxon>Chitinophagaceae</taxon>
        <taxon>Flavisolibacter</taxon>
    </lineage>
</organism>
<proteinExistence type="inferred from homology"/>
<dbReference type="RefSeq" id="WP_066408150.1">
    <property type="nucleotide sequence ID" value="NZ_CP011390.1"/>
</dbReference>
<dbReference type="PRINTS" id="PR01210">
    <property type="entry name" value="GGTRANSPTASE"/>
</dbReference>